<keyword evidence="2" id="KW-1185">Reference proteome</keyword>
<organism evidence="1 2">
    <name type="scientific">Acinetobacter phage vB_AbaM_B09_Aci02-2</name>
    <dbReference type="NCBI Taxonomy" id="2315467"/>
    <lineage>
        <taxon>Viruses</taxon>
        <taxon>Duplodnaviria</taxon>
        <taxon>Heunggongvirae</taxon>
        <taxon>Uroviricota</taxon>
        <taxon>Caudoviricetes</taxon>
        <taxon>Saclayvirus</taxon>
        <taxon>Saclayvirus Aci022</taxon>
    </lineage>
</organism>
<proteinExistence type="predicted"/>
<sequence>MAVLNDKGVEIQKLDGILKELQDIARRRFADLIKPDDELDVSDVSILGRILATVAEPEAFNEELLLMLWQSLDPDQAEGIFLDKILGLSGIFRKNEVNGFSGLILEGNIGTIVPERSLVSSTITGDVFETTNDVTFGLENACGVVLQIPSTAPDLTYSLGYTGTYGQNKFPTIASRSVSGDTKNMIARRFAETVNSSSTLLYATVDNDDNVVVRFLNLNTVGNFSLSSSSFKAIRSFMPVSSISVTANAGVQAADTLTVMQTPVIGWLNVTNPFDSISSEPKEDDATFRTRGKISKSVKSTGNRVALYSELYSLNGVRYVNIQENIYDNTINGITPKGIAVVVLGGDDQEIADVIKRNIPIGCVTNGTVVVPIVDGAGVVDIKFSRPEYVQVAMKIALQTDSSFPQNGKTLIQEAIVRYFETLEVGDSVIWSKVFNPINEVRGQSVNSLLIGALGQPLSTENITISYNQLPIISFEDIAI</sequence>
<dbReference type="Proteomes" id="UP000280659">
    <property type="component" value="Segment"/>
</dbReference>
<gene>
    <name evidence="1" type="ORF">Aci022_051</name>
</gene>
<name>A0A386KJ77_9CAUD</name>
<evidence type="ECO:0000313" key="1">
    <source>
        <dbReference type="EMBL" id="AYD85695.1"/>
    </source>
</evidence>
<protein>
    <recommendedName>
        <fullName evidence="3">Baseplate protein J-like domain-containing protein</fullName>
    </recommendedName>
</protein>
<dbReference type="EMBL" id="MH800199">
    <property type="protein sequence ID" value="AYD85695.1"/>
    <property type="molecule type" value="Genomic_DNA"/>
</dbReference>
<reference evidence="1 2" key="1">
    <citation type="submission" date="2018-08" db="EMBL/GenBank/DDBJ databases">
        <title>Complete genome sequence of five Acinetobacter baumannii phages from Abidjan, Cote d'Ivoire.</title>
        <authorList>
            <person name="Essoh C."/>
            <person name="Vernadet J.-P."/>
            <person name="Vergnaud G."/>
            <person name="Resch G."/>
            <person name="Pourcel C."/>
        </authorList>
    </citation>
    <scope>NUCLEOTIDE SEQUENCE [LARGE SCALE GENOMIC DNA]</scope>
</reference>
<evidence type="ECO:0000313" key="2">
    <source>
        <dbReference type="Proteomes" id="UP000280659"/>
    </source>
</evidence>
<evidence type="ECO:0008006" key="3">
    <source>
        <dbReference type="Google" id="ProtNLM"/>
    </source>
</evidence>
<accession>A0A386KJ77</accession>